<evidence type="ECO:0000256" key="6">
    <source>
        <dbReference type="ARBA" id="ARBA00023136"/>
    </source>
</evidence>
<dbReference type="PANTHER" id="PTHR33508">
    <property type="entry name" value="UPF0056 MEMBRANE PROTEIN YHCE"/>
    <property type="match status" value="1"/>
</dbReference>
<keyword evidence="5 7" id="KW-1133">Transmembrane helix</keyword>
<evidence type="ECO:0000256" key="1">
    <source>
        <dbReference type="ARBA" id="ARBA00004651"/>
    </source>
</evidence>
<dbReference type="Pfam" id="PF01914">
    <property type="entry name" value="MarC"/>
    <property type="match status" value="1"/>
</dbReference>
<dbReference type="NCBIfam" id="TIGR00427">
    <property type="entry name" value="NAAT family transporter"/>
    <property type="match status" value="1"/>
</dbReference>
<keyword evidence="6 7" id="KW-0472">Membrane</keyword>
<keyword evidence="4 7" id="KW-0812">Transmembrane</keyword>
<dbReference type="InterPro" id="IPR002771">
    <property type="entry name" value="Multi_antbiot-R_MarC"/>
</dbReference>
<comment type="similarity">
    <text evidence="2 7">Belongs to the UPF0056 (MarC) family.</text>
</comment>
<feature type="transmembrane region" description="Helical" evidence="7">
    <location>
        <begin position="189"/>
        <end position="210"/>
    </location>
</feature>
<keyword evidence="3" id="KW-1003">Cell membrane</keyword>
<name>A0A9D1SQY4_9CLOT</name>
<dbReference type="AlphaFoldDB" id="A0A9D1SQY4"/>
<proteinExistence type="inferred from homology"/>
<feature type="transmembrane region" description="Helical" evidence="7">
    <location>
        <begin position="15"/>
        <end position="35"/>
    </location>
</feature>
<feature type="transmembrane region" description="Helical" evidence="7">
    <location>
        <begin position="47"/>
        <end position="66"/>
    </location>
</feature>
<evidence type="ECO:0000256" key="5">
    <source>
        <dbReference type="ARBA" id="ARBA00022989"/>
    </source>
</evidence>
<gene>
    <name evidence="8" type="ORF">IAD26_00025</name>
</gene>
<dbReference type="GO" id="GO:0005886">
    <property type="term" value="C:plasma membrane"/>
    <property type="evidence" value="ECO:0007669"/>
    <property type="project" value="UniProtKB-SubCell"/>
</dbReference>
<organism evidence="8 9">
    <name type="scientific">Candidatus Limenecus avicola</name>
    <dbReference type="NCBI Taxonomy" id="2840847"/>
    <lineage>
        <taxon>Bacteria</taxon>
        <taxon>Bacillati</taxon>
        <taxon>Bacillota</taxon>
        <taxon>Clostridia</taxon>
        <taxon>Eubacteriales</taxon>
        <taxon>Clostridiaceae</taxon>
        <taxon>Clostridiaceae incertae sedis</taxon>
        <taxon>Candidatus Limenecus</taxon>
    </lineage>
</organism>
<evidence type="ECO:0000256" key="2">
    <source>
        <dbReference type="ARBA" id="ARBA00009784"/>
    </source>
</evidence>
<evidence type="ECO:0000256" key="4">
    <source>
        <dbReference type="ARBA" id="ARBA00022692"/>
    </source>
</evidence>
<feature type="transmembrane region" description="Helical" evidence="7">
    <location>
        <begin position="150"/>
        <end position="168"/>
    </location>
</feature>
<dbReference type="EMBL" id="DVOD01000001">
    <property type="protein sequence ID" value="HIU91497.1"/>
    <property type="molecule type" value="Genomic_DNA"/>
</dbReference>
<comment type="subcellular location">
    <subcellularLocation>
        <location evidence="1 7">Cell membrane</location>
        <topology evidence="1 7">Multi-pass membrane protein</topology>
    </subcellularLocation>
</comment>
<dbReference type="Proteomes" id="UP000886748">
    <property type="component" value="Unassembled WGS sequence"/>
</dbReference>
<evidence type="ECO:0000256" key="7">
    <source>
        <dbReference type="RuleBase" id="RU362048"/>
    </source>
</evidence>
<feature type="transmembrane region" description="Helical" evidence="7">
    <location>
        <begin position="117"/>
        <end position="138"/>
    </location>
</feature>
<accession>A0A9D1SQY4</accession>
<evidence type="ECO:0000313" key="8">
    <source>
        <dbReference type="EMBL" id="HIU91497.1"/>
    </source>
</evidence>
<protein>
    <recommendedName>
        <fullName evidence="7">UPF0056 membrane protein</fullName>
    </recommendedName>
</protein>
<reference evidence="8" key="1">
    <citation type="submission" date="2020-10" db="EMBL/GenBank/DDBJ databases">
        <authorList>
            <person name="Gilroy R."/>
        </authorList>
    </citation>
    <scope>NUCLEOTIDE SEQUENCE</scope>
    <source>
        <strain evidence="8">CHK154-7741</strain>
    </source>
</reference>
<comment type="caution">
    <text evidence="8">The sequence shown here is derived from an EMBL/GenBank/DDBJ whole genome shotgun (WGS) entry which is preliminary data.</text>
</comment>
<sequence>MFEHIHAFLGYFSKLFVTLDGIGLAPVFIALTANSKEKWRNIMMNKAIVIAFFILLFFAYTGSVVLDLLGISLTALKIAGGILLLIMAIDLVLGNPEPAMNNENKEERKESMKRTDISVFPLAIPLLSGPATITMLTICMKNSQGDVLDRSLIIAALFFNLVVCWLILKFSSKVSKILGKTGVSVINRIVGILLAAMSCEFLMNGLVEIIKSAR</sequence>
<reference evidence="8" key="2">
    <citation type="journal article" date="2021" name="PeerJ">
        <title>Extensive microbial diversity within the chicken gut microbiome revealed by metagenomics and culture.</title>
        <authorList>
            <person name="Gilroy R."/>
            <person name="Ravi A."/>
            <person name="Getino M."/>
            <person name="Pursley I."/>
            <person name="Horton D.L."/>
            <person name="Alikhan N.F."/>
            <person name="Baker D."/>
            <person name="Gharbi K."/>
            <person name="Hall N."/>
            <person name="Watson M."/>
            <person name="Adriaenssens E.M."/>
            <person name="Foster-Nyarko E."/>
            <person name="Jarju S."/>
            <person name="Secka A."/>
            <person name="Antonio M."/>
            <person name="Oren A."/>
            <person name="Chaudhuri R.R."/>
            <person name="La Ragione R."/>
            <person name="Hildebrand F."/>
            <person name="Pallen M.J."/>
        </authorList>
    </citation>
    <scope>NUCLEOTIDE SEQUENCE</scope>
    <source>
        <strain evidence="8">CHK154-7741</strain>
    </source>
</reference>
<feature type="transmembrane region" description="Helical" evidence="7">
    <location>
        <begin position="78"/>
        <end position="96"/>
    </location>
</feature>
<evidence type="ECO:0000256" key="3">
    <source>
        <dbReference type="ARBA" id="ARBA00022475"/>
    </source>
</evidence>
<dbReference type="PANTHER" id="PTHR33508:SF1">
    <property type="entry name" value="UPF0056 MEMBRANE PROTEIN YHCE"/>
    <property type="match status" value="1"/>
</dbReference>
<evidence type="ECO:0000313" key="9">
    <source>
        <dbReference type="Proteomes" id="UP000886748"/>
    </source>
</evidence>